<dbReference type="Gene3D" id="1.10.472.10">
    <property type="entry name" value="Cyclin-like"/>
    <property type="match status" value="1"/>
</dbReference>
<proteinExistence type="predicted"/>
<sequence length="496" mass="55058">MKSALNLLFSINNERHKSSATFKATSSGSIISSIFTGNKQIFSRTFKTTTPNLLLPADSRKIDVDITIADNSAISASTTTFFSLPSVSHMIRATQTVASLALGRNSKRPYEPEDPSPKTISAKPAANSRATKRRRTDSGYSSESGSSSSPRAIPRDSISATSVPTPSASLPPDVHRVGLEPQSIGLWISELLNDRFSASHRVSENDSFLDEPSMKTLCNLLIEMLDVLNPSNNTIFAGLIYFERLMESISLRCSDCQTERFDLAKRTFLVSLNLAFVWLDDVPWTLSAIAEWMNLSLSEAKKWEIEALVVLEYNLAISANMWLYWLDALQAHAVDINFQPNVAEAISDIFYNAREDVLETELAKERFFARVPPPAPAPPLVTPPSPKPESSRPRLTLADELEPHRAYMHTPYPDTIPGTPDEPNSPKSCYSSDGSDGSPQAQARRRSIHDLTVPMARSTGLEHEIWDWYEEDIVCSVQQPQPIYPSYHYYLLSAAA</sequence>
<dbReference type="CDD" id="cd20557">
    <property type="entry name" value="CYCLIN_ScPCL1-like"/>
    <property type="match status" value="1"/>
</dbReference>
<feature type="compositionally biased region" description="Pro residues" evidence="1">
    <location>
        <begin position="373"/>
        <end position="387"/>
    </location>
</feature>
<feature type="compositionally biased region" description="Polar residues" evidence="1">
    <location>
        <begin position="425"/>
        <end position="441"/>
    </location>
</feature>
<dbReference type="PANTHER" id="PTHR15615:SF27">
    <property type="entry name" value="PHO85 CYCLIN CLG1"/>
    <property type="match status" value="1"/>
</dbReference>
<reference evidence="2 3" key="1">
    <citation type="submission" date="2024-05" db="EMBL/GenBank/DDBJ databases">
        <title>A draft genome resource for the thread blight pathogen Marasmius tenuissimus strain MS-2.</title>
        <authorList>
            <person name="Yulfo-Soto G.E."/>
            <person name="Baruah I.K."/>
            <person name="Amoako-Attah I."/>
            <person name="Bukari Y."/>
            <person name="Meinhardt L.W."/>
            <person name="Bailey B.A."/>
            <person name="Cohen S.P."/>
        </authorList>
    </citation>
    <scope>NUCLEOTIDE SEQUENCE [LARGE SCALE GENOMIC DNA]</scope>
    <source>
        <strain evidence="2 3">MS-2</strain>
    </source>
</reference>
<gene>
    <name evidence="2" type="ORF">AAF712_005934</name>
</gene>
<accession>A0ABR2ZZ14</accession>
<dbReference type="EMBL" id="JBBXMP010000030">
    <property type="protein sequence ID" value="KAL0066945.1"/>
    <property type="molecule type" value="Genomic_DNA"/>
</dbReference>
<feature type="compositionally biased region" description="Low complexity" evidence="1">
    <location>
        <begin position="138"/>
        <end position="149"/>
    </location>
</feature>
<evidence type="ECO:0000313" key="2">
    <source>
        <dbReference type="EMBL" id="KAL0066945.1"/>
    </source>
</evidence>
<dbReference type="InterPro" id="IPR013922">
    <property type="entry name" value="Cyclin_PHO80-like"/>
</dbReference>
<feature type="region of interest" description="Disordered" evidence="1">
    <location>
        <begin position="103"/>
        <end position="174"/>
    </location>
</feature>
<feature type="compositionally biased region" description="Polar residues" evidence="1">
    <location>
        <begin position="158"/>
        <end position="168"/>
    </location>
</feature>
<evidence type="ECO:0000313" key="3">
    <source>
        <dbReference type="Proteomes" id="UP001437256"/>
    </source>
</evidence>
<evidence type="ECO:0000256" key="1">
    <source>
        <dbReference type="SAM" id="MobiDB-lite"/>
    </source>
</evidence>
<dbReference type="Proteomes" id="UP001437256">
    <property type="component" value="Unassembled WGS sequence"/>
</dbReference>
<name>A0ABR2ZZ14_9AGAR</name>
<dbReference type="PANTHER" id="PTHR15615">
    <property type="match status" value="1"/>
</dbReference>
<organism evidence="2 3">
    <name type="scientific">Marasmius tenuissimus</name>
    <dbReference type="NCBI Taxonomy" id="585030"/>
    <lineage>
        <taxon>Eukaryota</taxon>
        <taxon>Fungi</taxon>
        <taxon>Dikarya</taxon>
        <taxon>Basidiomycota</taxon>
        <taxon>Agaricomycotina</taxon>
        <taxon>Agaricomycetes</taxon>
        <taxon>Agaricomycetidae</taxon>
        <taxon>Agaricales</taxon>
        <taxon>Marasmiineae</taxon>
        <taxon>Marasmiaceae</taxon>
        <taxon>Marasmius</taxon>
    </lineage>
</organism>
<keyword evidence="3" id="KW-1185">Reference proteome</keyword>
<evidence type="ECO:0008006" key="4">
    <source>
        <dbReference type="Google" id="ProtNLM"/>
    </source>
</evidence>
<feature type="region of interest" description="Disordered" evidence="1">
    <location>
        <begin position="408"/>
        <end position="451"/>
    </location>
</feature>
<comment type="caution">
    <text evidence="2">The sequence shown here is derived from an EMBL/GenBank/DDBJ whole genome shotgun (WGS) entry which is preliminary data.</text>
</comment>
<feature type="region of interest" description="Disordered" evidence="1">
    <location>
        <begin position="373"/>
        <end position="394"/>
    </location>
</feature>
<protein>
    <recommendedName>
        <fullName evidence="4">Cyclin N-terminal domain-containing protein</fullName>
    </recommendedName>
</protein>